<accession>A0A2N8T999</accession>
<dbReference type="AlphaFoldDB" id="A0A2N8T999"/>
<name>A0A2N8T999_STUST</name>
<evidence type="ECO:0000256" key="1">
    <source>
        <dbReference type="SAM" id="SignalP"/>
    </source>
</evidence>
<reference evidence="2 3" key="1">
    <citation type="submission" date="2018-01" db="EMBL/GenBank/DDBJ databases">
        <title>Denitrification phenotypes of diverse strains of Pseudomonas stutzeri.</title>
        <authorList>
            <person name="Milligan D.A."/>
            <person name="Bergaust L."/>
            <person name="Bakken L.R."/>
            <person name="Frostegard A."/>
        </authorList>
    </citation>
    <scope>NUCLEOTIDE SEQUENCE [LARGE SCALE GENOMIC DNA]</scope>
    <source>
        <strain evidence="2 3">24a75</strain>
    </source>
</reference>
<proteinExistence type="predicted"/>
<keyword evidence="1" id="KW-0732">Signal</keyword>
<dbReference type="PANTHER" id="PTHR38834:SF3">
    <property type="entry name" value="SOLUTE-BINDING PROTEIN FAMILY 3_N-TERMINAL DOMAIN-CONTAINING PROTEIN"/>
    <property type="match status" value="1"/>
</dbReference>
<organism evidence="2 3">
    <name type="scientific">Stutzerimonas stutzeri</name>
    <name type="common">Pseudomonas stutzeri</name>
    <dbReference type="NCBI Taxonomy" id="316"/>
    <lineage>
        <taxon>Bacteria</taxon>
        <taxon>Pseudomonadati</taxon>
        <taxon>Pseudomonadota</taxon>
        <taxon>Gammaproteobacteria</taxon>
        <taxon>Pseudomonadales</taxon>
        <taxon>Pseudomonadaceae</taxon>
        <taxon>Stutzerimonas</taxon>
    </lineage>
</organism>
<dbReference type="Gene3D" id="3.40.190.10">
    <property type="entry name" value="Periplasmic binding protein-like II"/>
    <property type="match status" value="2"/>
</dbReference>
<dbReference type="Proteomes" id="UP000236023">
    <property type="component" value="Unassembled WGS sequence"/>
</dbReference>
<feature type="chain" id="PRO_5014879927" evidence="1">
    <location>
        <begin position="24"/>
        <end position="269"/>
    </location>
</feature>
<evidence type="ECO:0000313" key="3">
    <source>
        <dbReference type="Proteomes" id="UP000236023"/>
    </source>
</evidence>
<dbReference type="SUPFAM" id="SSF53850">
    <property type="entry name" value="Periplasmic binding protein-like II"/>
    <property type="match status" value="1"/>
</dbReference>
<feature type="signal peptide" evidence="1">
    <location>
        <begin position="1"/>
        <end position="23"/>
    </location>
</feature>
<evidence type="ECO:0000313" key="2">
    <source>
        <dbReference type="EMBL" id="PNG11333.1"/>
    </source>
</evidence>
<dbReference type="EMBL" id="POUT01000001">
    <property type="protein sequence ID" value="PNG11333.1"/>
    <property type="molecule type" value="Genomic_DNA"/>
</dbReference>
<comment type="caution">
    <text evidence="2">The sequence shown here is derived from an EMBL/GenBank/DDBJ whole genome shotgun (WGS) entry which is preliminary data.</text>
</comment>
<gene>
    <name evidence="2" type="ORF">CXK94_01775</name>
</gene>
<dbReference type="PANTHER" id="PTHR38834">
    <property type="entry name" value="PERIPLASMIC SUBSTRATE BINDING PROTEIN FAMILY 3"/>
    <property type="match status" value="1"/>
</dbReference>
<protein>
    <submittedName>
        <fullName evidence="2">Amino acid ABC transporter substrate-binding protein</fullName>
    </submittedName>
</protein>
<sequence>MARSSTACALFALLLTGAAGVHAELPDNYRVILQTDNFPPFNMAPNLKNFARGDEVQGIGADTVRDIFKRAGIAYSLALRGPWSRLYEQTLQDADHGLFSVARTTQNTGLFKWVGPLAHHDSVLLALPERGLKLQSLAQAGSYRIGGYKNGSVNLYLESQGLAPGDSLSDPENLRKLLGGRIDLWAVADPVWRYYARQQGVEERQLQVVLNFRSEPLYLALSRDTPDEVVERLQQALDAVIGEGYAGCSKTPDLCYLIRDRGKVLAGSR</sequence>
<dbReference type="RefSeq" id="WP_102893051.1">
    <property type="nucleotide sequence ID" value="NZ_JAMOHU010000013.1"/>
</dbReference>